<dbReference type="CDD" id="cd00564">
    <property type="entry name" value="TMP_TenI"/>
    <property type="match status" value="1"/>
</dbReference>
<dbReference type="NCBIfam" id="TIGR00693">
    <property type="entry name" value="thiE"/>
    <property type="match status" value="1"/>
</dbReference>
<sequence>MKSLKGIYAVTDEVLTPKSTIVKQVEEALEAGAKVIQLRDKSSTDDELEPIAKSLQALCDQKNATFFINDRVQLAKKIGADGVHVGFSDQTVKETREEVGEKMLIGVSCYGDIERAKQAVKDGADYVAFGAFYPSKTKPKADVVSKEVISKAKAELNVPVCVIGGINRKNINEIVDFQPDLYALVSDIFESESIKQTVTELNELISKSE</sequence>
<feature type="domain" description="Thiamine phosphate synthase/TenI" evidence="12">
    <location>
        <begin position="7"/>
        <end position="188"/>
    </location>
</feature>
<keyword evidence="3 9" id="KW-0479">Metal-binding</keyword>
<comment type="similarity">
    <text evidence="9 10">Belongs to the thiamine-phosphate synthase family.</text>
</comment>
<evidence type="ECO:0000256" key="5">
    <source>
        <dbReference type="ARBA" id="ARBA00022977"/>
    </source>
</evidence>
<feature type="binding site" evidence="9">
    <location>
        <begin position="135"/>
        <end position="137"/>
    </location>
    <ligand>
        <name>2-[(2R,5Z)-2-carboxy-4-methylthiazol-5(2H)-ylidene]ethyl phosphate</name>
        <dbReference type="ChEBI" id="CHEBI:62899"/>
    </ligand>
</feature>
<protein>
    <recommendedName>
        <fullName evidence="9">Thiamine-phosphate synthase</fullName>
        <shortName evidence="9">TP synthase</shortName>
        <shortName evidence="9">TPS</shortName>
        <ecNumber evidence="9">2.5.1.3</ecNumber>
    </recommendedName>
    <alternativeName>
        <fullName evidence="9">Thiamine-phosphate pyrophosphorylase</fullName>
        <shortName evidence="9">TMP pyrophosphorylase</shortName>
        <shortName evidence="9">TMP-PPase</shortName>
    </alternativeName>
</protein>
<comment type="catalytic activity">
    <reaction evidence="8 9 10">
        <text>2-[(2R,5Z)-2-carboxy-4-methylthiazol-5(2H)-ylidene]ethyl phosphate + 4-amino-2-methyl-5-(diphosphooxymethyl)pyrimidine + 2 H(+) = thiamine phosphate + CO2 + diphosphate</text>
        <dbReference type="Rhea" id="RHEA:47844"/>
        <dbReference type="ChEBI" id="CHEBI:15378"/>
        <dbReference type="ChEBI" id="CHEBI:16526"/>
        <dbReference type="ChEBI" id="CHEBI:33019"/>
        <dbReference type="ChEBI" id="CHEBI:37575"/>
        <dbReference type="ChEBI" id="CHEBI:57841"/>
        <dbReference type="ChEBI" id="CHEBI:62899"/>
        <dbReference type="EC" id="2.5.1.3"/>
    </reaction>
</comment>
<feature type="binding site" evidence="9">
    <location>
        <position position="138"/>
    </location>
    <ligand>
        <name>4-amino-2-methyl-5-(diphosphooxymethyl)pyrimidine</name>
        <dbReference type="ChEBI" id="CHEBI:57841"/>
    </ligand>
</feature>
<dbReference type="InterPro" id="IPR036206">
    <property type="entry name" value="ThiamineP_synth_sf"/>
</dbReference>
<keyword evidence="4 9" id="KW-0460">Magnesium</keyword>
<evidence type="ECO:0000256" key="10">
    <source>
        <dbReference type="RuleBase" id="RU003826"/>
    </source>
</evidence>
<feature type="binding site" evidence="9">
    <location>
        <position position="108"/>
    </location>
    <ligand>
        <name>4-amino-2-methyl-5-(diphosphooxymethyl)pyrimidine</name>
        <dbReference type="ChEBI" id="CHEBI:57841"/>
    </ligand>
</feature>
<dbReference type="HAMAP" id="MF_00097">
    <property type="entry name" value="TMP_synthase"/>
    <property type="match status" value="1"/>
</dbReference>
<evidence type="ECO:0000256" key="11">
    <source>
        <dbReference type="RuleBase" id="RU004253"/>
    </source>
</evidence>
<dbReference type="Proteomes" id="UP001500185">
    <property type="component" value="Unassembled WGS sequence"/>
</dbReference>
<dbReference type="InterPro" id="IPR022998">
    <property type="entry name" value="ThiamineP_synth_TenI"/>
</dbReference>
<comment type="cofactor">
    <cofactor evidence="9">
        <name>Mg(2+)</name>
        <dbReference type="ChEBI" id="CHEBI:18420"/>
    </cofactor>
    <text evidence="9">Binds 1 Mg(2+) ion per subunit.</text>
</comment>
<evidence type="ECO:0000256" key="4">
    <source>
        <dbReference type="ARBA" id="ARBA00022842"/>
    </source>
</evidence>
<proteinExistence type="inferred from homology"/>
<gene>
    <name evidence="9 13" type="primary">thiE</name>
    <name evidence="13" type="ORF">GCM10009433_24690</name>
</gene>
<dbReference type="PANTHER" id="PTHR20857">
    <property type="entry name" value="THIAMINE-PHOSPHATE PYROPHOSPHORYLASE"/>
    <property type="match status" value="1"/>
</dbReference>
<comment type="catalytic activity">
    <reaction evidence="7 9 10">
        <text>2-(2-carboxy-4-methylthiazol-5-yl)ethyl phosphate + 4-amino-2-methyl-5-(diphosphooxymethyl)pyrimidine + 2 H(+) = thiamine phosphate + CO2 + diphosphate</text>
        <dbReference type="Rhea" id="RHEA:47848"/>
        <dbReference type="ChEBI" id="CHEBI:15378"/>
        <dbReference type="ChEBI" id="CHEBI:16526"/>
        <dbReference type="ChEBI" id="CHEBI:33019"/>
        <dbReference type="ChEBI" id="CHEBI:37575"/>
        <dbReference type="ChEBI" id="CHEBI:57841"/>
        <dbReference type="ChEBI" id="CHEBI:62890"/>
        <dbReference type="EC" id="2.5.1.3"/>
    </reaction>
</comment>
<organism evidence="13 14">
    <name type="scientific">Psychroflexus lacisalsi</name>
    <dbReference type="NCBI Taxonomy" id="503928"/>
    <lineage>
        <taxon>Bacteria</taxon>
        <taxon>Pseudomonadati</taxon>
        <taxon>Bacteroidota</taxon>
        <taxon>Flavobacteriia</taxon>
        <taxon>Flavobacteriales</taxon>
        <taxon>Flavobacteriaceae</taxon>
        <taxon>Psychroflexus</taxon>
    </lineage>
</organism>
<evidence type="ECO:0000256" key="2">
    <source>
        <dbReference type="ARBA" id="ARBA00022679"/>
    </source>
</evidence>
<evidence type="ECO:0000256" key="6">
    <source>
        <dbReference type="ARBA" id="ARBA00047334"/>
    </source>
</evidence>
<feature type="binding site" evidence="9">
    <location>
        <position position="165"/>
    </location>
    <ligand>
        <name>2-[(2R,5Z)-2-carboxy-4-methylthiazol-5(2H)-ylidene]ethyl phosphate</name>
        <dbReference type="ChEBI" id="CHEBI:62899"/>
    </ligand>
</feature>
<evidence type="ECO:0000313" key="14">
    <source>
        <dbReference type="Proteomes" id="UP001500185"/>
    </source>
</evidence>
<evidence type="ECO:0000256" key="8">
    <source>
        <dbReference type="ARBA" id="ARBA00047883"/>
    </source>
</evidence>
<dbReference type="EMBL" id="BAAAGG010000022">
    <property type="protein sequence ID" value="GAA0763359.1"/>
    <property type="molecule type" value="Genomic_DNA"/>
</dbReference>
<evidence type="ECO:0000259" key="12">
    <source>
        <dbReference type="Pfam" id="PF02581"/>
    </source>
</evidence>
<keyword evidence="5 9" id="KW-0784">Thiamine biosynthesis</keyword>
<feature type="binding site" evidence="9">
    <location>
        <begin position="37"/>
        <end position="41"/>
    </location>
    <ligand>
        <name>4-amino-2-methyl-5-(diphosphooxymethyl)pyrimidine</name>
        <dbReference type="ChEBI" id="CHEBI:57841"/>
    </ligand>
</feature>
<keyword evidence="2 9" id="KW-0808">Transferase</keyword>
<evidence type="ECO:0000256" key="1">
    <source>
        <dbReference type="ARBA" id="ARBA00005165"/>
    </source>
</evidence>
<dbReference type="PANTHER" id="PTHR20857:SF15">
    <property type="entry name" value="THIAMINE-PHOSPHATE SYNTHASE"/>
    <property type="match status" value="1"/>
</dbReference>
<dbReference type="SUPFAM" id="SSF51391">
    <property type="entry name" value="Thiamin phosphate synthase"/>
    <property type="match status" value="1"/>
</dbReference>
<accession>A0ABP3VLQ1</accession>
<keyword evidence="14" id="KW-1185">Reference proteome</keyword>
<name>A0ABP3VLQ1_9FLAO</name>
<evidence type="ECO:0000256" key="3">
    <source>
        <dbReference type="ARBA" id="ARBA00022723"/>
    </source>
</evidence>
<dbReference type="Pfam" id="PF02581">
    <property type="entry name" value="TMP-TENI"/>
    <property type="match status" value="1"/>
</dbReference>
<dbReference type="InterPro" id="IPR034291">
    <property type="entry name" value="TMP_synthase"/>
</dbReference>
<feature type="binding site" evidence="9">
    <location>
        <position position="70"/>
    </location>
    <ligand>
        <name>Mg(2+)</name>
        <dbReference type="ChEBI" id="CHEBI:18420"/>
    </ligand>
</feature>
<evidence type="ECO:0000313" key="13">
    <source>
        <dbReference type="EMBL" id="GAA0763359.1"/>
    </source>
</evidence>
<reference evidence="14" key="1">
    <citation type="journal article" date="2019" name="Int. J. Syst. Evol. Microbiol.">
        <title>The Global Catalogue of Microorganisms (GCM) 10K type strain sequencing project: providing services to taxonomists for standard genome sequencing and annotation.</title>
        <authorList>
            <consortium name="The Broad Institute Genomics Platform"/>
            <consortium name="The Broad Institute Genome Sequencing Center for Infectious Disease"/>
            <person name="Wu L."/>
            <person name="Ma J."/>
        </authorList>
    </citation>
    <scope>NUCLEOTIDE SEQUENCE [LARGE SCALE GENOMIC DNA]</scope>
    <source>
        <strain evidence="14">JCM 16231</strain>
    </source>
</reference>
<dbReference type="EC" id="2.5.1.3" evidence="9"/>
<dbReference type="RefSeq" id="WP_003442419.1">
    <property type="nucleotide sequence ID" value="NZ_BAAAGG010000022.1"/>
</dbReference>
<comment type="caution">
    <text evidence="13">The sequence shown here is derived from an EMBL/GenBank/DDBJ whole genome shotgun (WGS) entry which is preliminary data.</text>
</comment>
<feature type="binding site" evidence="9">
    <location>
        <begin position="185"/>
        <end position="186"/>
    </location>
    <ligand>
        <name>2-[(2R,5Z)-2-carboxy-4-methylthiazol-5(2H)-ylidene]ethyl phosphate</name>
        <dbReference type="ChEBI" id="CHEBI:62899"/>
    </ligand>
</feature>
<feature type="binding site" evidence="9">
    <location>
        <position position="89"/>
    </location>
    <ligand>
        <name>Mg(2+)</name>
        <dbReference type="ChEBI" id="CHEBI:18420"/>
    </ligand>
</feature>
<comment type="catalytic activity">
    <reaction evidence="6 9 10">
        <text>4-methyl-5-(2-phosphooxyethyl)-thiazole + 4-amino-2-methyl-5-(diphosphooxymethyl)pyrimidine + H(+) = thiamine phosphate + diphosphate</text>
        <dbReference type="Rhea" id="RHEA:22328"/>
        <dbReference type="ChEBI" id="CHEBI:15378"/>
        <dbReference type="ChEBI" id="CHEBI:33019"/>
        <dbReference type="ChEBI" id="CHEBI:37575"/>
        <dbReference type="ChEBI" id="CHEBI:57841"/>
        <dbReference type="ChEBI" id="CHEBI:58296"/>
        <dbReference type="EC" id="2.5.1.3"/>
    </reaction>
</comment>
<evidence type="ECO:0000256" key="7">
    <source>
        <dbReference type="ARBA" id="ARBA00047851"/>
    </source>
</evidence>
<feature type="binding site" evidence="9">
    <location>
        <position position="69"/>
    </location>
    <ligand>
        <name>4-amino-2-methyl-5-(diphosphooxymethyl)pyrimidine</name>
        <dbReference type="ChEBI" id="CHEBI:57841"/>
    </ligand>
</feature>
<evidence type="ECO:0000256" key="9">
    <source>
        <dbReference type="HAMAP-Rule" id="MF_00097"/>
    </source>
</evidence>
<dbReference type="InterPro" id="IPR013785">
    <property type="entry name" value="Aldolase_TIM"/>
</dbReference>
<dbReference type="Gene3D" id="3.20.20.70">
    <property type="entry name" value="Aldolase class I"/>
    <property type="match status" value="1"/>
</dbReference>
<comment type="pathway">
    <text evidence="1 9 11">Cofactor biosynthesis; thiamine diphosphate biosynthesis; thiamine phosphate from 4-amino-2-methyl-5-diphosphomethylpyrimidine and 4-methyl-5-(2-phosphoethyl)-thiazole: step 1/1.</text>
</comment>
<comment type="function">
    <text evidence="9">Condenses 4-methyl-5-(beta-hydroxyethyl)thiazole monophosphate (THZ-P) and 2-methyl-4-amino-5-hydroxymethyl pyrimidine pyrophosphate (HMP-PP) to form thiamine monophosphate (TMP).</text>
</comment>